<dbReference type="PANTHER" id="PTHR31793">
    <property type="entry name" value="4-HYDROXYBENZOYL-COA THIOESTERASE FAMILY MEMBER"/>
    <property type="match status" value="1"/>
</dbReference>
<dbReference type="Pfam" id="PF13279">
    <property type="entry name" value="4HBT_2"/>
    <property type="match status" value="1"/>
</dbReference>
<dbReference type="GO" id="GO:0047617">
    <property type="term" value="F:fatty acyl-CoA hydrolase activity"/>
    <property type="evidence" value="ECO:0007669"/>
    <property type="project" value="TreeGrafter"/>
</dbReference>
<dbReference type="InterPro" id="IPR029069">
    <property type="entry name" value="HotDog_dom_sf"/>
</dbReference>
<dbReference type="Proteomes" id="UP000290283">
    <property type="component" value="Unassembled WGS sequence"/>
</dbReference>
<dbReference type="AlphaFoldDB" id="A0A4Q1K3A1"/>
<dbReference type="Gene3D" id="3.10.129.10">
    <property type="entry name" value="Hotdog Thioesterase"/>
    <property type="match status" value="1"/>
</dbReference>
<evidence type="ECO:0000256" key="1">
    <source>
        <dbReference type="ARBA" id="ARBA00005953"/>
    </source>
</evidence>
<name>A0A4Q1K3A1_9FLAO</name>
<comment type="similarity">
    <text evidence="1">Belongs to the 4-hydroxybenzoyl-CoA thioesterase family.</text>
</comment>
<evidence type="ECO:0000313" key="4">
    <source>
        <dbReference type="Proteomes" id="UP000290283"/>
    </source>
</evidence>
<dbReference type="OrthoDB" id="9791529at2"/>
<dbReference type="EMBL" id="SBKO01000003">
    <property type="protein sequence ID" value="RXR18459.1"/>
    <property type="molecule type" value="Genomic_DNA"/>
</dbReference>
<reference evidence="4" key="1">
    <citation type="submission" date="2019-01" db="EMBL/GenBank/DDBJ databases">
        <title>Cytophagaceae bacterium strain CAR-16.</title>
        <authorList>
            <person name="Chen W.-M."/>
        </authorList>
    </citation>
    <scope>NUCLEOTIDE SEQUENCE [LARGE SCALE GENOMIC DNA]</scope>
    <source>
        <strain evidence="4">LLJ-11</strain>
    </source>
</reference>
<dbReference type="CDD" id="cd00586">
    <property type="entry name" value="4HBT"/>
    <property type="match status" value="1"/>
</dbReference>
<dbReference type="PANTHER" id="PTHR31793:SF27">
    <property type="entry name" value="NOVEL THIOESTERASE SUPERFAMILY DOMAIN AND SAPOSIN A-TYPE DOMAIN CONTAINING PROTEIN (0610012H03RIK)"/>
    <property type="match status" value="1"/>
</dbReference>
<dbReference type="InterPro" id="IPR050563">
    <property type="entry name" value="4-hydroxybenzoyl-CoA_TE"/>
</dbReference>
<gene>
    <name evidence="3" type="ORF">EQG63_08870</name>
</gene>
<proteinExistence type="inferred from homology"/>
<comment type="caution">
    <text evidence="3">The sequence shown here is derived from an EMBL/GenBank/DDBJ whole genome shotgun (WGS) entry which is preliminary data.</text>
</comment>
<dbReference type="SUPFAM" id="SSF54637">
    <property type="entry name" value="Thioesterase/thiol ester dehydrase-isomerase"/>
    <property type="match status" value="1"/>
</dbReference>
<keyword evidence="4" id="KW-1185">Reference proteome</keyword>
<keyword evidence="2" id="KW-0378">Hydrolase</keyword>
<evidence type="ECO:0000313" key="3">
    <source>
        <dbReference type="EMBL" id="RXR18459.1"/>
    </source>
</evidence>
<accession>A0A4Q1K3A1</accession>
<organism evidence="3 4">
    <name type="scientific">Flavobacterium amnicola</name>
    <dbReference type="NCBI Taxonomy" id="2506422"/>
    <lineage>
        <taxon>Bacteria</taxon>
        <taxon>Pseudomonadati</taxon>
        <taxon>Bacteroidota</taxon>
        <taxon>Flavobacteriia</taxon>
        <taxon>Flavobacteriales</taxon>
        <taxon>Flavobacteriaceae</taxon>
        <taxon>Flavobacterium</taxon>
    </lineage>
</organism>
<sequence>MDKIIESKVKIRFPDCDPFNHLNNSKYIDYIINAREDQLLESYDFDVHKIVREQGLGWVVAQNQIAYLYPATLMETVVIQSQLISFTDKSLVVEAIMWDENKTNVKAVLWTKLVHYDLKINRSTIHSEALIAFFKQVENPLPKAFSFEERLENLKLSLRITPSKN</sequence>
<protein>
    <submittedName>
        <fullName evidence="3">Acyl-CoA thioesterase</fullName>
    </submittedName>
</protein>
<evidence type="ECO:0000256" key="2">
    <source>
        <dbReference type="ARBA" id="ARBA00022801"/>
    </source>
</evidence>